<feature type="region of interest" description="Disordered" evidence="2">
    <location>
        <begin position="799"/>
        <end position="852"/>
    </location>
</feature>
<dbReference type="InterPro" id="IPR045669">
    <property type="entry name" value="FHIP_C"/>
</dbReference>
<feature type="region of interest" description="Disordered" evidence="2">
    <location>
        <begin position="639"/>
        <end position="659"/>
    </location>
</feature>
<dbReference type="InterPro" id="IPR019384">
    <property type="entry name" value="FHIP"/>
</dbReference>
<protein>
    <recommendedName>
        <fullName evidence="3">FHF complex subunit HOOK-interacting protein C-terminal domain-containing protein</fullName>
    </recommendedName>
</protein>
<dbReference type="PANTHER" id="PTHR21705">
    <property type="entry name" value="RAI16 PROTEIN-RELATED"/>
    <property type="match status" value="1"/>
</dbReference>
<evidence type="ECO:0000256" key="2">
    <source>
        <dbReference type="SAM" id="MobiDB-lite"/>
    </source>
</evidence>
<feature type="compositionally biased region" description="Polar residues" evidence="2">
    <location>
        <begin position="664"/>
        <end position="674"/>
    </location>
</feature>
<name>A0A2T7PN01_POMCA</name>
<evidence type="ECO:0000313" key="5">
    <source>
        <dbReference type="Proteomes" id="UP000245119"/>
    </source>
</evidence>
<dbReference type="EMBL" id="PZQS01000003">
    <property type="protein sequence ID" value="PVD34795.1"/>
    <property type="molecule type" value="Genomic_DNA"/>
</dbReference>
<feature type="region of interest" description="Disordered" evidence="2">
    <location>
        <begin position="664"/>
        <end position="683"/>
    </location>
</feature>
<proteinExistence type="inferred from homology"/>
<sequence length="989" mass="109808">MSWFKRTSSVREDARTAVNGSSSLSSNNGNLDPMSTDPDLCFEVFKNHWQQACSVISGNRNNGSSPSNDDLEMVVHNFEQMITLLVGEESIDGMPGPIANFLLEKEVLENFCNWCSSQQDHQDKLRMEQLRMYELLISQSRQLLLIHRPVIRPLHRLLMACKEPQLPSSGSEELEFRLVLVLHQICTCISQETVILESFFSTEADHGPAKFLIFSLLIPYIHREGPIGQRARDALLLLMTLSARHPHIGYYIADNSDFCPVLATGLSGLYSSLPRKITPSRDDWCALTEEDCQRIPDLQMFLNSLEFCNAVVQVAHEQVRDQLIKFIYTGFLLPVLGPALHQTSRDEVMTATAYLDLFLRRISEPHLIKAFLRFVLMERHDEMLILESLISRIGSNSKLSLVSLSLFNTLVEMNCEEVMFQLVFRYLIPCTHVMVSQRRSVRDIDLYGKSAEKFLSLRPVCCMTYPTTTSAGPTPSPSPIAAFSPPQTTVTPGRAPLLSRTNFGRSASISTPGELISPASRQEPRRRSSFFKNKKEKKKMESLSEEQRSAVHTALSASNELASSQTEDLNVLMESSYTDYLHEAQITLKRCAQACQHWSAPYDGENPAPGSVFGPNVSSRVANGDSTWSEPTKNLQKENANAEKNNNIMPPSGNKRQNSVAVSQKEGVSQQVANKSGEKTATDWRAASSSTVVRIDPLCNKALSSSPLSPTRQSLSKLSLCLDNLDSFLTCLNDLDLQSQEVCSKTDSLEEVFSSFEQALFSVTYGVKSDFNAKASTESRSLSSMGSIGPKLEEKVGHLEDRSMLVSERQRSSYRSSDDFSRPLPVSPTSPGMSLSPTSTSSTGQHLPLTSVRYSSSPPNIGPFLSAVFGRLEGMVQNSLYANLLLTGLVSRLAAYPHPLLRSFLLNVNLVFQPTVKSLVQVLSSVRQKVDSYAVTTRNFSALLNKARGNLKMREDYLISSISGGHSVLPPSSDYMHGQPSKPLVCNYK</sequence>
<dbReference type="Proteomes" id="UP000245119">
    <property type="component" value="Linkage Group LG3"/>
</dbReference>
<dbReference type="STRING" id="400727.A0A2T7PN01"/>
<comment type="caution">
    <text evidence="4">The sequence shown here is derived from an EMBL/GenBank/DDBJ whole genome shotgun (WGS) entry which is preliminary data.</text>
</comment>
<gene>
    <name evidence="4" type="ORF">C0Q70_06072</name>
</gene>
<feature type="region of interest" description="Disordered" evidence="2">
    <location>
        <begin position="504"/>
        <end position="548"/>
    </location>
</feature>
<dbReference type="OrthoDB" id="6287422at2759"/>
<evidence type="ECO:0000256" key="1">
    <source>
        <dbReference type="ARBA" id="ARBA00024336"/>
    </source>
</evidence>
<evidence type="ECO:0000313" key="4">
    <source>
        <dbReference type="EMBL" id="PVD34795.1"/>
    </source>
</evidence>
<accession>A0A2T7PN01</accession>
<dbReference type="Pfam" id="PF10257">
    <property type="entry name" value="RAI16-like"/>
    <property type="match status" value="1"/>
</dbReference>
<feature type="compositionally biased region" description="Basic and acidic residues" evidence="2">
    <location>
        <begin position="799"/>
        <end position="821"/>
    </location>
</feature>
<feature type="compositionally biased region" description="Polar residues" evidence="2">
    <location>
        <begin position="827"/>
        <end position="845"/>
    </location>
</feature>
<organism evidence="4 5">
    <name type="scientific">Pomacea canaliculata</name>
    <name type="common">Golden apple snail</name>
    <dbReference type="NCBI Taxonomy" id="400727"/>
    <lineage>
        <taxon>Eukaryota</taxon>
        <taxon>Metazoa</taxon>
        <taxon>Spiralia</taxon>
        <taxon>Lophotrochozoa</taxon>
        <taxon>Mollusca</taxon>
        <taxon>Gastropoda</taxon>
        <taxon>Caenogastropoda</taxon>
        <taxon>Architaenioglossa</taxon>
        <taxon>Ampullarioidea</taxon>
        <taxon>Ampullariidae</taxon>
        <taxon>Pomacea</taxon>
    </lineage>
</organism>
<keyword evidence="5" id="KW-1185">Reference proteome</keyword>
<feature type="compositionally biased region" description="Basic residues" evidence="2">
    <location>
        <begin position="527"/>
        <end position="537"/>
    </location>
</feature>
<dbReference type="Pfam" id="PF19314">
    <property type="entry name" value="DUF5917"/>
    <property type="match status" value="1"/>
</dbReference>
<feature type="domain" description="FHF complex subunit HOOK-interacting protein C-terminal" evidence="3">
    <location>
        <begin position="861"/>
        <end position="952"/>
    </location>
</feature>
<dbReference type="AlphaFoldDB" id="A0A2T7PN01"/>
<dbReference type="PANTHER" id="PTHR21705:SF11">
    <property type="entry name" value="FHIP FAMILY PROTEIN CG3558"/>
    <property type="match status" value="1"/>
</dbReference>
<evidence type="ECO:0000259" key="3">
    <source>
        <dbReference type="Pfam" id="PF19314"/>
    </source>
</evidence>
<comment type="similarity">
    <text evidence="1">Belongs to the FHIP family.</text>
</comment>
<reference evidence="4 5" key="1">
    <citation type="submission" date="2018-04" db="EMBL/GenBank/DDBJ databases">
        <title>The genome of golden apple snail Pomacea canaliculata provides insight into stress tolerance and invasive adaptation.</title>
        <authorList>
            <person name="Liu C."/>
            <person name="Liu B."/>
            <person name="Ren Y."/>
            <person name="Zhang Y."/>
            <person name="Wang H."/>
            <person name="Li S."/>
            <person name="Jiang F."/>
            <person name="Yin L."/>
            <person name="Zhang G."/>
            <person name="Qian W."/>
            <person name="Fan W."/>
        </authorList>
    </citation>
    <scope>NUCLEOTIDE SEQUENCE [LARGE SCALE GENOMIC DNA]</scope>
    <source>
        <strain evidence="4">SZHN2017</strain>
        <tissue evidence="4">Muscle</tissue>
    </source>
</reference>
<feature type="compositionally biased region" description="Basic and acidic residues" evidence="2">
    <location>
        <begin position="538"/>
        <end position="548"/>
    </location>
</feature>